<name>A0AAW0N5Q8_9GOBI</name>
<accession>A0AAW0N5Q8</accession>
<evidence type="ECO:0000313" key="4">
    <source>
        <dbReference type="Proteomes" id="UP001460270"/>
    </source>
</evidence>
<reference evidence="4" key="1">
    <citation type="submission" date="2024-04" db="EMBL/GenBank/DDBJ databases">
        <title>Salinicola lusitanus LLJ914,a marine bacterium isolated from the Okinawa Trough.</title>
        <authorList>
            <person name="Li J."/>
        </authorList>
    </citation>
    <scope>NUCLEOTIDE SEQUENCE [LARGE SCALE GENOMIC DNA]</scope>
</reference>
<comment type="caution">
    <text evidence="3">The sequence shown here is derived from an EMBL/GenBank/DDBJ whole genome shotgun (WGS) entry which is preliminary data.</text>
</comment>
<keyword evidence="2" id="KW-0812">Transmembrane</keyword>
<proteinExistence type="predicted"/>
<keyword evidence="2" id="KW-0472">Membrane</keyword>
<gene>
    <name evidence="3" type="ORF">WMY93_025712</name>
</gene>
<organism evidence="3 4">
    <name type="scientific">Mugilogobius chulae</name>
    <name type="common">yellowstripe goby</name>
    <dbReference type="NCBI Taxonomy" id="88201"/>
    <lineage>
        <taxon>Eukaryota</taxon>
        <taxon>Metazoa</taxon>
        <taxon>Chordata</taxon>
        <taxon>Craniata</taxon>
        <taxon>Vertebrata</taxon>
        <taxon>Euteleostomi</taxon>
        <taxon>Actinopterygii</taxon>
        <taxon>Neopterygii</taxon>
        <taxon>Teleostei</taxon>
        <taxon>Neoteleostei</taxon>
        <taxon>Acanthomorphata</taxon>
        <taxon>Gobiaria</taxon>
        <taxon>Gobiiformes</taxon>
        <taxon>Gobioidei</taxon>
        <taxon>Gobiidae</taxon>
        <taxon>Gobionellinae</taxon>
        <taxon>Mugilogobius</taxon>
    </lineage>
</organism>
<dbReference type="Proteomes" id="UP001460270">
    <property type="component" value="Unassembled WGS sequence"/>
</dbReference>
<protein>
    <submittedName>
        <fullName evidence="3">Uncharacterized protein</fullName>
    </submittedName>
</protein>
<keyword evidence="2" id="KW-1133">Transmembrane helix</keyword>
<keyword evidence="4" id="KW-1185">Reference proteome</keyword>
<dbReference type="AlphaFoldDB" id="A0AAW0N5Q8"/>
<dbReference type="EMBL" id="JBBPFD010000019">
    <property type="protein sequence ID" value="KAK7886091.1"/>
    <property type="molecule type" value="Genomic_DNA"/>
</dbReference>
<evidence type="ECO:0000256" key="2">
    <source>
        <dbReference type="SAM" id="Phobius"/>
    </source>
</evidence>
<sequence>MAGHDSRVNLIASRGRQLGRSLLLLAHYIAVCAAFTGRSVRWMVEAMRWLCLFARYTTSMFDSIFSLLTWGRRRRSEPGSRGVYPVSDRQQQPDTSLKREPACGRLSSSSARLSGLQTVIRLKEDTWGSPPNGFTIKALQQWGRRPLSSVV</sequence>
<evidence type="ECO:0000313" key="3">
    <source>
        <dbReference type="EMBL" id="KAK7886091.1"/>
    </source>
</evidence>
<feature type="transmembrane region" description="Helical" evidence="2">
    <location>
        <begin position="21"/>
        <end position="40"/>
    </location>
</feature>
<evidence type="ECO:0000256" key="1">
    <source>
        <dbReference type="SAM" id="MobiDB-lite"/>
    </source>
</evidence>
<feature type="region of interest" description="Disordered" evidence="1">
    <location>
        <begin position="74"/>
        <end position="102"/>
    </location>
</feature>